<evidence type="ECO:0000256" key="8">
    <source>
        <dbReference type="SAM" id="Phobius"/>
    </source>
</evidence>
<dbReference type="OrthoDB" id="273861at2759"/>
<evidence type="ECO:0000256" key="2">
    <source>
        <dbReference type="ARBA" id="ARBA00022679"/>
    </source>
</evidence>
<feature type="region of interest" description="Disordered" evidence="7">
    <location>
        <begin position="1151"/>
        <end position="1180"/>
    </location>
</feature>
<evidence type="ECO:0000313" key="11">
    <source>
        <dbReference type="EMBL" id="KAG5511194.1"/>
    </source>
</evidence>
<organism evidence="11 12">
    <name type="scientific">Porcisia hertigi</name>
    <dbReference type="NCBI Taxonomy" id="2761500"/>
    <lineage>
        <taxon>Eukaryota</taxon>
        <taxon>Discoba</taxon>
        <taxon>Euglenozoa</taxon>
        <taxon>Kinetoplastea</taxon>
        <taxon>Metakinetoplastina</taxon>
        <taxon>Trypanosomatida</taxon>
        <taxon>Trypanosomatidae</taxon>
        <taxon>Leishmaniinae</taxon>
        <taxon>Porcisia</taxon>
    </lineage>
</organism>
<evidence type="ECO:0000256" key="1">
    <source>
        <dbReference type="ARBA" id="ARBA00022527"/>
    </source>
</evidence>
<dbReference type="PANTHER" id="PTHR48016:SF56">
    <property type="entry name" value="MAPKK KINASE"/>
    <property type="match status" value="1"/>
</dbReference>
<dbReference type="InterPro" id="IPR011009">
    <property type="entry name" value="Kinase-like_dom_sf"/>
</dbReference>
<dbReference type="Gene3D" id="2.60.200.20">
    <property type="match status" value="1"/>
</dbReference>
<keyword evidence="5 6" id="KW-0067">ATP-binding</keyword>
<dbReference type="GO" id="GO:0004672">
    <property type="term" value="F:protein kinase activity"/>
    <property type="evidence" value="ECO:0007669"/>
    <property type="project" value="InterPro"/>
</dbReference>
<dbReference type="GeneID" id="94293154"/>
<keyword evidence="3 6" id="KW-0547">Nucleotide-binding</keyword>
<feature type="compositionally biased region" description="Polar residues" evidence="7">
    <location>
        <begin position="1771"/>
        <end position="1798"/>
    </location>
</feature>
<evidence type="ECO:0000256" key="6">
    <source>
        <dbReference type="PROSITE-ProRule" id="PRU10141"/>
    </source>
</evidence>
<dbReference type="InterPro" id="IPR000253">
    <property type="entry name" value="FHA_dom"/>
</dbReference>
<feature type="region of interest" description="Disordered" evidence="7">
    <location>
        <begin position="1713"/>
        <end position="1754"/>
    </location>
</feature>
<evidence type="ECO:0000256" key="7">
    <source>
        <dbReference type="SAM" id="MobiDB-lite"/>
    </source>
</evidence>
<dbReference type="InterPro" id="IPR017441">
    <property type="entry name" value="Protein_kinase_ATP_BS"/>
</dbReference>
<feature type="compositionally biased region" description="Low complexity" evidence="7">
    <location>
        <begin position="2402"/>
        <end position="2419"/>
    </location>
</feature>
<accession>A0A836LKE2</accession>
<feature type="region of interest" description="Disordered" evidence="7">
    <location>
        <begin position="1675"/>
        <end position="1694"/>
    </location>
</feature>
<evidence type="ECO:0000256" key="4">
    <source>
        <dbReference type="ARBA" id="ARBA00022777"/>
    </source>
</evidence>
<feature type="compositionally biased region" description="Pro residues" evidence="7">
    <location>
        <begin position="930"/>
        <end position="941"/>
    </location>
</feature>
<dbReference type="KEGG" id="phet:94293154"/>
<feature type="compositionally biased region" description="Polar residues" evidence="7">
    <location>
        <begin position="2391"/>
        <end position="2401"/>
    </location>
</feature>
<feature type="transmembrane region" description="Helical" evidence="8">
    <location>
        <begin position="128"/>
        <end position="154"/>
    </location>
</feature>
<evidence type="ECO:0000256" key="3">
    <source>
        <dbReference type="ARBA" id="ARBA00022741"/>
    </source>
</evidence>
<dbReference type="Pfam" id="PF00498">
    <property type="entry name" value="FHA"/>
    <property type="match status" value="1"/>
</dbReference>
<feature type="compositionally biased region" description="Basic and acidic residues" evidence="7">
    <location>
        <begin position="2865"/>
        <end position="2878"/>
    </location>
</feature>
<feature type="compositionally biased region" description="Polar residues" evidence="7">
    <location>
        <begin position="2132"/>
        <end position="2158"/>
    </location>
</feature>
<keyword evidence="8" id="KW-1133">Transmembrane helix</keyword>
<feature type="region of interest" description="Disordered" evidence="7">
    <location>
        <begin position="2352"/>
        <end position="2455"/>
    </location>
</feature>
<dbReference type="Proteomes" id="UP000674318">
    <property type="component" value="Chromosome 6"/>
</dbReference>
<dbReference type="Gene3D" id="3.30.200.20">
    <property type="entry name" value="Phosphorylase Kinase, domain 1"/>
    <property type="match status" value="1"/>
</dbReference>
<dbReference type="Pfam" id="PF07714">
    <property type="entry name" value="PK_Tyr_Ser-Thr"/>
    <property type="match status" value="1"/>
</dbReference>
<keyword evidence="12" id="KW-1185">Reference proteome</keyword>
<dbReference type="RefSeq" id="XP_067759515.1">
    <property type="nucleotide sequence ID" value="XM_067903077.1"/>
</dbReference>
<dbReference type="FunFam" id="1.10.510.10:FF:001505">
    <property type="entry name" value="Protein kinase, putative"/>
    <property type="match status" value="1"/>
</dbReference>
<dbReference type="EMBL" id="JAFJZO010000006">
    <property type="protein sequence ID" value="KAG5511194.1"/>
    <property type="molecule type" value="Genomic_DNA"/>
</dbReference>
<feature type="transmembrane region" description="Helical" evidence="8">
    <location>
        <begin position="166"/>
        <end position="187"/>
    </location>
</feature>
<dbReference type="Pfam" id="PF00069">
    <property type="entry name" value="Pkinase"/>
    <property type="match status" value="1"/>
</dbReference>
<keyword evidence="8" id="KW-0812">Transmembrane</keyword>
<evidence type="ECO:0000259" key="10">
    <source>
        <dbReference type="PROSITE" id="PS50011"/>
    </source>
</evidence>
<dbReference type="InterPro" id="IPR008271">
    <property type="entry name" value="Ser/Thr_kinase_AS"/>
</dbReference>
<feature type="region of interest" description="Disordered" evidence="7">
    <location>
        <begin position="998"/>
        <end position="1040"/>
    </location>
</feature>
<feature type="region of interest" description="Disordered" evidence="7">
    <location>
        <begin position="1291"/>
        <end position="1328"/>
    </location>
</feature>
<feature type="region of interest" description="Disordered" evidence="7">
    <location>
        <begin position="2865"/>
        <end position="2910"/>
    </location>
</feature>
<keyword evidence="2" id="KW-0808">Transferase</keyword>
<gene>
    <name evidence="11" type="ORF">JKF63_07136</name>
</gene>
<dbReference type="InterPro" id="IPR000719">
    <property type="entry name" value="Prot_kinase_dom"/>
</dbReference>
<feature type="region of interest" description="Disordered" evidence="7">
    <location>
        <begin position="916"/>
        <end position="943"/>
    </location>
</feature>
<comment type="caution">
    <text evidence="11">The sequence shown here is derived from an EMBL/GenBank/DDBJ whole genome shotgun (WGS) entry which is preliminary data.</text>
</comment>
<feature type="compositionally biased region" description="Polar residues" evidence="7">
    <location>
        <begin position="468"/>
        <end position="480"/>
    </location>
</feature>
<feature type="region of interest" description="Disordered" evidence="7">
    <location>
        <begin position="694"/>
        <end position="771"/>
    </location>
</feature>
<feature type="domain" description="Protein kinase" evidence="10">
    <location>
        <begin position="2459"/>
        <end position="2793"/>
    </location>
</feature>
<feature type="region of interest" description="Disordered" evidence="7">
    <location>
        <begin position="488"/>
        <end position="507"/>
    </location>
</feature>
<keyword evidence="1" id="KW-0723">Serine/threonine-protein kinase</keyword>
<feature type="region of interest" description="Disordered" evidence="7">
    <location>
        <begin position="425"/>
        <end position="480"/>
    </location>
</feature>
<keyword evidence="4" id="KW-0418">Kinase</keyword>
<dbReference type="PROSITE" id="PS50011">
    <property type="entry name" value="PROTEIN_KINASE_DOM"/>
    <property type="match status" value="1"/>
</dbReference>
<evidence type="ECO:0000256" key="5">
    <source>
        <dbReference type="ARBA" id="ARBA00022840"/>
    </source>
</evidence>
<dbReference type="PROSITE" id="PS00107">
    <property type="entry name" value="PROTEIN_KINASE_ATP"/>
    <property type="match status" value="1"/>
</dbReference>
<dbReference type="PANTHER" id="PTHR48016">
    <property type="entry name" value="MAP KINASE KINASE KINASE SSK2-RELATED-RELATED"/>
    <property type="match status" value="1"/>
</dbReference>
<dbReference type="GO" id="GO:0005524">
    <property type="term" value="F:ATP binding"/>
    <property type="evidence" value="ECO:0007669"/>
    <property type="project" value="UniProtKB-UniRule"/>
</dbReference>
<feature type="domain" description="FHA" evidence="9">
    <location>
        <begin position="2237"/>
        <end position="2311"/>
    </location>
</feature>
<reference evidence="11 12" key="1">
    <citation type="submission" date="2021-02" db="EMBL/GenBank/DDBJ databases">
        <title>Porcisia hertigi Genome sequencing and assembly.</title>
        <authorList>
            <person name="Almutairi H."/>
            <person name="Gatherer D."/>
        </authorList>
    </citation>
    <scope>NUCLEOTIDE SEQUENCE [LARGE SCALE GENOMIC DNA]</scope>
    <source>
        <strain evidence="11 12">C119</strain>
    </source>
</reference>
<dbReference type="FunFam" id="3.30.200.20:FF:000956">
    <property type="entry name" value="Protein kinase, putative"/>
    <property type="match status" value="1"/>
</dbReference>
<dbReference type="InterPro" id="IPR050538">
    <property type="entry name" value="MAP_kinase_kinase_kinase"/>
</dbReference>
<feature type="region of interest" description="Disordered" evidence="7">
    <location>
        <begin position="2079"/>
        <end position="2207"/>
    </location>
</feature>
<dbReference type="PROSITE" id="PS00108">
    <property type="entry name" value="PROTEIN_KINASE_ST"/>
    <property type="match status" value="1"/>
</dbReference>
<feature type="compositionally biased region" description="Low complexity" evidence="7">
    <location>
        <begin position="2178"/>
        <end position="2197"/>
    </location>
</feature>
<dbReference type="SUPFAM" id="SSF49879">
    <property type="entry name" value="SMAD/FHA domain"/>
    <property type="match status" value="1"/>
</dbReference>
<dbReference type="SMART" id="SM00240">
    <property type="entry name" value="FHA"/>
    <property type="match status" value="1"/>
</dbReference>
<dbReference type="FunFam" id="2.60.200.20:FF:000091">
    <property type="entry name" value="Protein kinase, putative"/>
    <property type="match status" value="1"/>
</dbReference>
<feature type="compositionally biased region" description="Polar residues" evidence="7">
    <location>
        <begin position="2420"/>
        <end position="2429"/>
    </location>
</feature>
<feature type="region of interest" description="Disordered" evidence="7">
    <location>
        <begin position="1771"/>
        <end position="1802"/>
    </location>
</feature>
<sequence>MVYCSAGGISGGYAPWAPASAARRYHEHDADAELDSDEGHCGDSSPCGAYCAGCCIGYTHFFVVLPTVQLLLLGAFVLISPQVMPTWTAPTPDHSGGGAIVANDGAQWEARYGATLYPVEVVWKACLLHAWIGVGFSMPLLCTVSVGFVHMAVLLAQYKHAAPGTLLTLVVWMSLPLFCCAFSIFIARPHPAVGEGQCHRRRLRDLAVGGGPAGDVPSYGAGAGAVLSLTTHPSLNRRNRAYEPTQASISYPCPSVRSPAAAPARDMQYGVSPYPTIPPPPPVTVYSRASCARMPSANGTRGNGLAGLTLGRYTNLVRGGGVKMGAASYSQTNYGHHGTAAALGDEPHSLFLVSLRRRSIRPPYNVGVAASAASAQSGALRLGPRAHAGREASPYEGFIGLEDPHHLSFLQQHWPARNASTLLCSPDFPPQAAHEKRFQSSHPPPIDAADSVGDSAPLTPRALPLSGDGTQPSLHPCSSTANMRAQTPLLNNSESPPQPPLQRGPVHQVVIGGDGEDRVFHDGAVHDDDGAAAVVVPSALPSQKLRQEPRTGSSTVHRQRTQGGGAAAVAQTAAAAASTVGDEGCANSGGVPSVCFSGCGGNGGDWDDGLHMPTGASLEDTFAPHLVLDAALVIVDVDALLCRLLGTTVDAILFRRLEDVLAWLDVVEREVVVKLVSALAQSLCASPAAMQGLRRSPAARRTRKESVKAKSKKGGGSKGSRKGVHGVARAEDGAVGSDCDGSRGDCGAQAEATAQPRKSTENGVGRSAAEGLPVQRITLRGHCPYYTPCNGGTGDNSGARSDHRPPFALCFDVWAERLLVPAAKGASISSRRSKFSVVGGSPQPPTPFVIIFRRPFLHGLCDALPLPIALVHPRTGEVLCWNRYAARLTGCASYDMLGTSAYDGFVYEGSPGVATTAEDQGALSSTGRHSPPPPPSPPQPLPIAESVSLVRRHQQPSGMAALSATTGSLLVPSAEVVSPVHSVLSVKLTSLPAAAPLTHLQPTTTPPLSPLQSAQLQRQRGRAGSPSFSDQVSPPSNAADFNDTANVGALPQCCRGIPLPGFFFVPSTRAAAAVAGADVPLDDPCVPSALSTANGGGGAGLGSPSRAGHGLCRTSSAQLSWASAARGCTAVSAPGHVDRLSSHPATTCQFPFSPRVEVGRDGPDSGNRGRASDGATAAADVRCPRSLLSPPPLSGGHQRGTVTYDEAGAATTTTTTTTAFEADRSQKVQAHDNNGCDDAMTPLCRSTPAMVRGLLFHATLRPLRGVLCSEEAGAIENQLGGLPRASASVIDGEHAHDSGGGGCALEGHAPHTTPGSRNVALESGESEEGQALVLERHMQAGSGADSYSDDGGEAVLTGELRGGQQQQCQHILGRAATGARLRGSGYGGDSGAENGSGTDGEDDEVRFDEGDLAKSMTATMSGGLTLAATLKQLFATKAVMCDLGLGGESIAATPVTAAPEMLLGCELVPKYSLRAALQQLGASEAPLLLTLSEPPLYATACPSAESLLQERRLACRPVGSVFWDERGYSGVNMHAINGGGCRSRPEGHFATSSRQPQFLRRYRPQVPALWGDGSTSLQFVATVREAVESYRDSIEEDSSGYTDFLSLLALCSGDDGRGAASGSAALNLSSSLMRTAEEGAPDVAVTTTVTPGATRQLRLLKAFSDQLLQATATYNRSRQSMIPSSRRLGGSGGVVGPLSDSASLPSFTFGGLPASAQPGADKSNGHYPNARNPGSAVALSPRVDVSPSESHGVAAQQSLLQLPLPSSNFIVSSETGRGAHQRQQGDPTVSASVGSSGVHTRIYRDPNRTSLSVIAEDVAGVAATAVGGDSSSAFNELSPLLQRAAARTGTNGGGSNPTPTAAASVVGGTGDTADRQESNSFQVKSLPCHAAKLSTTSAPLSTSGANCASPRHGGQGGGAGAVSTSVPATALPPSDSATVTELRSPRGLGEIHGSTAFEAVPRDAGGEGHIIATAPAATSSWNPSVAAASGSVPATAAPHPQATGVGVSPLDVATPHTALNSPLPRCDSTAVCGDGVASEEVTGAVGVSSFSPTSPRFRRGSRLLSPSLAASEMVELEASYSADARHPRLQRHQSPNRRSGRSGGHDAASAKRVPDSPRRRSSVAHVRGSPLNILQSQPGFSNSFSGSRGLIPTSNSASPPAVSGGQETRSSSPPPARPGSNSLSANPTPAAAAASTAGPVRSTPQRSGEGAVWAILVSRDESTIPSCCISASLGDEFRLGRSSKCTAVVSDSFVSSTQFSIVRTVSASTTAQDLQSPGSGRGERGTRRGKAFTVTLYDRSANGTYVNVKKLGKDKSCVLRDKALITFRLSTSQFFLGFVFMLTDERGVPLDDRMGMSGGSGLRSQLDARLSPRPLTGRRGNAAAAGGGSIKENSSSLNTVMASPNAPSASAARRNTPRTLSTPDNSSFAGGTPNGSRRAGYSGAPRSGRHTHRETIEWKIGEEMLGKGGNAEVYLGINLTNGQLIAVKRVRLPTVAHGSGAEQDPEAKAILQQYRSLQEEINVLSKATHPNIVQYYGSSQNSAYFNILLEFVPGGSLRHLLDNFGALSPGVILSYLHQALEGLAYLHRHNIVHSDFKAANILITEKGKVKLSDFGTARLLNRPHATAAAAAAAAARGIGDAQSVTSRGTSGQRNDDALSVGIGATIHIAGTLRWMDPALFHNSHTSGLADGTAAGTANNSPHKIGGPTKAGDIWSVGCTMIEMMSGEAPWFEYDFESEEQIVNLLTYTAEPPEIPQCPECPDLVTIAQACLRMDFSRRPTCEELLRIVEEATVRLQAQSVSPPASPSREASQQPPTALVPLLGAGDTGAYALSNTTALGPDMEAGAGSASASFAADPTAIFSAVPDDRRRGERVRRQSDFTPISLAMGGDGDVGSSAATSVREAASSVMP</sequence>
<dbReference type="SUPFAM" id="SSF56112">
    <property type="entry name" value="Protein kinase-like (PK-like)"/>
    <property type="match status" value="1"/>
</dbReference>
<dbReference type="InterPro" id="IPR008984">
    <property type="entry name" value="SMAD_FHA_dom_sf"/>
</dbReference>
<feature type="transmembrane region" description="Helical" evidence="8">
    <location>
        <begin position="61"/>
        <end position="79"/>
    </location>
</feature>
<feature type="region of interest" description="Disordered" evidence="7">
    <location>
        <begin position="1846"/>
        <end position="1875"/>
    </location>
</feature>
<dbReference type="PROSITE" id="PS50006">
    <property type="entry name" value="FHA_DOMAIN"/>
    <property type="match status" value="1"/>
</dbReference>
<feature type="region of interest" description="Disordered" evidence="7">
    <location>
        <begin position="1382"/>
        <end position="1405"/>
    </location>
</feature>
<feature type="binding site" evidence="6">
    <location>
        <position position="2488"/>
    </location>
    <ligand>
        <name>ATP</name>
        <dbReference type="ChEBI" id="CHEBI:30616"/>
    </ligand>
</feature>
<protein>
    <submittedName>
        <fullName evidence="11">Uncharacterized protein</fullName>
    </submittedName>
</protein>
<proteinExistence type="predicted"/>
<evidence type="ECO:0000259" key="9">
    <source>
        <dbReference type="PROSITE" id="PS50006"/>
    </source>
</evidence>
<dbReference type="InterPro" id="IPR001245">
    <property type="entry name" value="Ser-Thr/Tyr_kinase_cat_dom"/>
</dbReference>
<feature type="compositionally biased region" description="Basic residues" evidence="7">
    <location>
        <begin position="2087"/>
        <end position="2100"/>
    </location>
</feature>
<evidence type="ECO:0000313" key="12">
    <source>
        <dbReference type="Proteomes" id="UP000674318"/>
    </source>
</evidence>
<feature type="compositionally biased region" description="Polar residues" evidence="7">
    <location>
        <begin position="1026"/>
        <end position="1036"/>
    </location>
</feature>
<dbReference type="CDD" id="cd06606">
    <property type="entry name" value="STKc_MAPKKK"/>
    <property type="match status" value="1"/>
</dbReference>
<keyword evidence="8" id="KW-0472">Membrane</keyword>
<name>A0A836LKE2_9TRYP</name>
<feature type="compositionally biased region" description="Basic residues" evidence="7">
    <location>
        <begin position="697"/>
        <end position="724"/>
    </location>
</feature>
<dbReference type="Gene3D" id="1.10.510.10">
    <property type="entry name" value="Transferase(Phosphotransferase) domain 1"/>
    <property type="match status" value="1"/>
</dbReference>
<feature type="compositionally biased region" description="Basic and acidic residues" evidence="7">
    <location>
        <begin position="2108"/>
        <end position="2118"/>
    </location>
</feature>